<comment type="caution">
    <text evidence="1">The sequence shown here is derived from an EMBL/GenBank/DDBJ whole genome shotgun (WGS) entry which is preliminary data.</text>
</comment>
<protein>
    <submittedName>
        <fullName evidence="1">Uncharacterized protein</fullName>
    </submittedName>
</protein>
<accession>A0A8J2WES2</accession>
<reference evidence="1" key="1">
    <citation type="submission" date="2021-11" db="EMBL/GenBank/DDBJ databases">
        <authorList>
            <person name="Schell T."/>
        </authorList>
    </citation>
    <scope>NUCLEOTIDE SEQUENCE</scope>
    <source>
        <strain evidence="1">M5</strain>
    </source>
</reference>
<dbReference type="Proteomes" id="UP000789390">
    <property type="component" value="Unassembled WGS sequence"/>
</dbReference>
<sequence>MTPLPIINDSCFGCKRPRVQIPDEPFLRTDGQISDKETREAILCFRGSVAEPQIFTKFTNYKDQGLWLKLTTTCSNIIETRICSS</sequence>
<dbReference type="EMBL" id="CAKKLH010000146">
    <property type="protein sequence ID" value="CAH0104566.1"/>
    <property type="molecule type" value="Genomic_DNA"/>
</dbReference>
<organism evidence="1 2">
    <name type="scientific">Daphnia galeata</name>
    <dbReference type="NCBI Taxonomy" id="27404"/>
    <lineage>
        <taxon>Eukaryota</taxon>
        <taxon>Metazoa</taxon>
        <taxon>Ecdysozoa</taxon>
        <taxon>Arthropoda</taxon>
        <taxon>Crustacea</taxon>
        <taxon>Branchiopoda</taxon>
        <taxon>Diplostraca</taxon>
        <taxon>Cladocera</taxon>
        <taxon>Anomopoda</taxon>
        <taxon>Daphniidae</taxon>
        <taxon>Daphnia</taxon>
    </lineage>
</organism>
<proteinExistence type="predicted"/>
<keyword evidence="2" id="KW-1185">Reference proteome</keyword>
<gene>
    <name evidence="1" type="ORF">DGAL_LOCUS7473</name>
</gene>
<name>A0A8J2WES2_9CRUS</name>
<evidence type="ECO:0000313" key="2">
    <source>
        <dbReference type="Proteomes" id="UP000789390"/>
    </source>
</evidence>
<dbReference type="AlphaFoldDB" id="A0A8J2WES2"/>
<evidence type="ECO:0000313" key="1">
    <source>
        <dbReference type="EMBL" id="CAH0104566.1"/>
    </source>
</evidence>